<dbReference type="Gene3D" id="3.30.70.3270">
    <property type="match status" value="1"/>
</dbReference>
<keyword evidence="11" id="KW-0472">Membrane</keyword>
<keyword evidence="1" id="KW-1003">Cell membrane</keyword>
<accession>A0A938YWQ0</accession>
<dbReference type="GO" id="GO:0046872">
    <property type="term" value="F:metal ion binding"/>
    <property type="evidence" value="ECO:0007669"/>
    <property type="project" value="UniProtKB-KW"/>
</dbReference>
<dbReference type="Proteomes" id="UP000809243">
    <property type="component" value="Unassembled WGS sequence"/>
</dbReference>
<evidence type="ECO:0000256" key="7">
    <source>
        <dbReference type="ARBA" id="ARBA00023004"/>
    </source>
</evidence>
<dbReference type="AlphaFoldDB" id="A0A938YWQ0"/>
<evidence type="ECO:0000256" key="10">
    <source>
        <dbReference type="ARBA" id="ARBA00023075"/>
    </source>
</evidence>
<dbReference type="NCBIfam" id="NF006221">
    <property type="entry name" value="PRK08348.1"/>
    <property type="match status" value="1"/>
</dbReference>
<feature type="domain" description="4Fe-4S ferredoxin-type" evidence="12">
    <location>
        <begin position="87"/>
        <end position="116"/>
    </location>
</feature>
<evidence type="ECO:0000256" key="5">
    <source>
        <dbReference type="ARBA" id="ARBA00022737"/>
    </source>
</evidence>
<dbReference type="GO" id="GO:0048038">
    <property type="term" value="F:quinone binding"/>
    <property type="evidence" value="ECO:0007669"/>
    <property type="project" value="UniProtKB-KW"/>
</dbReference>
<keyword evidence="7" id="KW-0408">Iron</keyword>
<dbReference type="GO" id="GO:0016020">
    <property type="term" value="C:membrane"/>
    <property type="evidence" value="ECO:0007669"/>
    <property type="project" value="InterPro"/>
</dbReference>
<keyword evidence="10" id="KW-0830">Ubiquinone</keyword>
<keyword evidence="8" id="KW-0411">Iron-sulfur</keyword>
<evidence type="ECO:0000313" key="13">
    <source>
        <dbReference type="EMBL" id="MBN2067230.1"/>
    </source>
</evidence>
<evidence type="ECO:0000256" key="8">
    <source>
        <dbReference type="ARBA" id="ARBA00023014"/>
    </source>
</evidence>
<evidence type="ECO:0000256" key="11">
    <source>
        <dbReference type="ARBA" id="ARBA00023136"/>
    </source>
</evidence>
<dbReference type="EMBL" id="JAFGDB010000033">
    <property type="protein sequence ID" value="MBN2067230.1"/>
    <property type="molecule type" value="Genomic_DNA"/>
</dbReference>
<keyword evidence="6" id="KW-1278">Translocase</keyword>
<evidence type="ECO:0000313" key="14">
    <source>
        <dbReference type="Proteomes" id="UP000809243"/>
    </source>
</evidence>
<evidence type="ECO:0000256" key="3">
    <source>
        <dbReference type="ARBA" id="ARBA00022719"/>
    </source>
</evidence>
<keyword evidence="9" id="KW-0520">NAD</keyword>
<keyword evidence="3" id="KW-0874">Quinone</keyword>
<proteinExistence type="predicted"/>
<dbReference type="GO" id="GO:0051539">
    <property type="term" value="F:4 iron, 4 sulfur cluster binding"/>
    <property type="evidence" value="ECO:0007669"/>
    <property type="project" value="UniProtKB-KW"/>
</dbReference>
<evidence type="ECO:0000256" key="6">
    <source>
        <dbReference type="ARBA" id="ARBA00022967"/>
    </source>
</evidence>
<dbReference type="InterPro" id="IPR017900">
    <property type="entry name" value="4Fe4S_Fe_S_CS"/>
</dbReference>
<protein>
    <submittedName>
        <fullName evidence="13">4Fe-4S binding protein</fullName>
    </submittedName>
</protein>
<gene>
    <name evidence="13" type="ORF">JW744_02065</name>
</gene>
<organism evidence="13 14">
    <name type="scientific">Candidatus Iainarchaeum sp</name>
    <dbReference type="NCBI Taxonomy" id="3101447"/>
    <lineage>
        <taxon>Archaea</taxon>
        <taxon>Candidatus Iainarchaeota</taxon>
        <taxon>Candidatus Iainarchaeia</taxon>
        <taxon>Candidatus Iainarchaeales</taxon>
        <taxon>Candidatus Iainarchaeaceae</taxon>
        <taxon>Candidatus Iainarchaeum</taxon>
    </lineage>
</organism>
<keyword evidence="2" id="KW-0004">4Fe-4S</keyword>
<dbReference type="PANTHER" id="PTHR10849">
    <property type="entry name" value="NADH DEHYDROGENASE UBIQUINONE IRON-SULFUR PROTEIN 8, MITOCHONDRIAL"/>
    <property type="match status" value="1"/>
</dbReference>
<keyword evidence="4" id="KW-0479">Metal-binding</keyword>
<dbReference type="PROSITE" id="PS51379">
    <property type="entry name" value="4FE4S_FER_2"/>
    <property type="match status" value="2"/>
</dbReference>
<dbReference type="GO" id="GO:0016651">
    <property type="term" value="F:oxidoreductase activity, acting on NAD(P)H"/>
    <property type="evidence" value="ECO:0007669"/>
    <property type="project" value="InterPro"/>
</dbReference>
<feature type="domain" description="4Fe-4S ferredoxin-type" evidence="12">
    <location>
        <begin position="56"/>
        <end position="85"/>
    </location>
</feature>
<evidence type="ECO:0000256" key="2">
    <source>
        <dbReference type="ARBA" id="ARBA00022485"/>
    </source>
</evidence>
<dbReference type="SUPFAM" id="SSF54862">
    <property type="entry name" value="4Fe-4S ferredoxins"/>
    <property type="match status" value="1"/>
</dbReference>
<dbReference type="InterPro" id="IPR017896">
    <property type="entry name" value="4Fe4S_Fe-S-bd"/>
</dbReference>
<reference evidence="13" key="1">
    <citation type="submission" date="2021-01" db="EMBL/GenBank/DDBJ databases">
        <title>Active Sulfur Cycling in an Early Earth Analoge.</title>
        <authorList>
            <person name="Hahn C.R."/>
            <person name="Youssef N.H."/>
            <person name="Elshahed M."/>
        </authorList>
    </citation>
    <scope>NUCLEOTIDE SEQUENCE</scope>
    <source>
        <strain evidence="13">Zod_Metabat.1151</strain>
    </source>
</reference>
<dbReference type="PANTHER" id="PTHR10849:SF24">
    <property type="entry name" value="NADH-QUINONE OXIDOREDUCTASE SUBUNIT I 2"/>
    <property type="match status" value="1"/>
</dbReference>
<dbReference type="Pfam" id="PF13237">
    <property type="entry name" value="Fer4_10"/>
    <property type="match status" value="1"/>
</dbReference>
<evidence type="ECO:0000259" key="12">
    <source>
        <dbReference type="PROSITE" id="PS51379"/>
    </source>
</evidence>
<dbReference type="PROSITE" id="PS00198">
    <property type="entry name" value="4FE4S_FER_1"/>
    <property type="match status" value="2"/>
</dbReference>
<evidence type="ECO:0000256" key="9">
    <source>
        <dbReference type="ARBA" id="ARBA00023027"/>
    </source>
</evidence>
<dbReference type="InterPro" id="IPR010226">
    <property type="entry name" value="NADH_quinone_OxRdtase_chainI"/>
</dbReference>
<keyword evidence="5" id="KW-0677">Repeat</keyword>
<evidence type="ECO:0000256" key="4">
    <source>
        <dbReference type="ARBA" id="ARBA00022723"/>
    </source>
</evidence>
<name>A0A938YWQ0_9ARCH</name>
<evidence type="ECO:0000256" key="1">
    <source>
        <dbReference type="ARBA" id="ARBA00022475"/>
    </source>
</evidence>
<comment type="caution">
    <text evidence="13">The sequence shown here is derived from an EMBL/GenBank/DDBJ whole genome shotgun (WGS) entry which is preliminary data.</text>
</comment>
<sequence length="125" mass="14442">MTAMLRELLKQLFKRPFTNKFPSKRIPESVNGFLEKAEKGKAKINPAIPVPEGFRGRIEYYREKCIGCQLCTKVCPADAIVFLPKEKKVEYHLFRCSFCGQCVEICPVKALEFTKEFLLADYKKD</sequence>